<evidence type="ECO:0000313" key="5">
    <source>
        <dbReference type="Proteomes" id="UP001501495"/>
    </source>
</evidence>
<keyword evidence="5" id="KW-1185">Reference proteome</keyword>
<comment type="caution">
    <text evidence="4">The sequence shown here is derived from an EMBL/GenBank/DDBJ whole genome shotgun (WGS) entry which is preliminary data.</text>
</comment>
<proteinExistence type="predicted"/>
<keyword evidence="1" id="KW-1133">Transmembrane helix</keyword>
<dbReference type="EMBL" id="BAAAZH010000012">
    <property type="protein sequence ID" value="GAA4116187.1"/>
    <property type="molecule type" value="Genomic_DNA"/>
</dbReference>
<dbReference type="PANTHER" id="PTHR33371">
    <property type="entry name" value="INTERMEMBRANE PHOSPHOLIPID TRANSPORT SYSTEM BINDING PROTEIN MLAD-RELATED"/>
    <property type="match status" value="1"/>
</dbReference>
<keyword evidence="1" id="KW-0812">Transmembrane</keyword>
<dbReference type="PRINTS" id="PR01782">
    <property type="entry name" value="MCEVIRFACTOR"/>
</dbReference>
<dbReference type="InterPro" id="IPR003399">
    <property type="entry name" value="Mce/MlaD"/>
</dbReference>
<keyword evidence="1" id="KW-0472">Membrane</keyword>
<name>A0ABP7XGZ6_9ACTN</name>
<dbReference type="InterPro" id="IPR052336">
    <property type="entry name" value="MlaD_Phospholipid_Transporter"/>
</dbReference>
<gene>
    <name evidence="4" type="ORF">GCM10022215_15690</name>
</gene>
<dbReference type="Pfam" id="PF02470">
    <property type="entry name" value="MlaD"/>
    <property type="match status" value="1"/>
</dbReference>
<dbReference type="NCBIfam" id="TIGR00996">
    <property type="entry name" value="Mtu_fam_mce"/>
    <property type="match status" value="1"/>
</dbReference>
<feature type="transmembrane region" description="Helical" evidence="1">
    <location>
        <begin position="21"/>
        <end position="39"/>
    </location>
</feature>
<dbReference type="Proteomes" id="UP001501495">
    <property type="component" value="Unassembled WGS sequence"/>
</dbReference>
<accession>A0ABP7XGZ6</accession>
<evidence type="ECO:0000259" key="2">
    <source>
        <dbReference type="Pfam" id="PF02470"/>
    </source>
</evidence>
<dbReference type="RefSeq" id="WP_344732756.1">
    <property type="nucleotide sequence ID" value="NZ_BAAAZH010000012.1"/>
</dbReference>
<dbReference type="InterPro" id="IPR005693">
    <property type="entry name" value="Mce"/>
</dbReference>
<dbReference type="InterPro" id="IPR024516">
    <property type="entry name" value="Mce_C"/>
</dbReference>
<dbReference type="Pfam" id="PF11887">
    <property type="entry name" value="Mce4_CUP1"/>
    <property type="match status" value="1"/>
</dbReference>
<feature type="domain" description="Mammalian cell entry C-terminal" evidence="3">
    <location>
        <begin position="125"/>
        <end position="311"/>
    </location>
</feature>
<sequence>MSALLRRHGRTSWTERDPVPIAVGGLVVLALLFLLTLNWQRLPFVDSTTTYRAVFTDASGLVPGEEVRIAGVKVGSVKSITLDGATVVVEFGVSGVDLGDRTEAGIEVKTLLGQHYLSVTPSGTEPMPAGATIPLARTRTPVNIVPAFNRLAEATQQTDTAQLADAFDALSATLERTAPQMTPALEGLSRLSLSVSSRDERIRDLLSRARQVSGVVADRDQELGELLTASQQVLATLDTRREALVRIIGGTADLARQLRGLVEDNRAALKPALRDLDSVLAVLRSNERNLEQTLTYAAPYAREFTNVGGSGQWFDSSIKTFRGAAVCSTGDSTSLLGNLLDPLLSAINTAVNGSDLPCLPLGPATGSSTQLPAGAAGTGGR</sequence>
<evidence type="ECO:0000259" key="3">
    <source>
        <dbReference type="Pfam" id="PF11887"/>
    </source>
</evidence>
<organism evidence="4 5">
    <name type="scientific">Nocardioides fonticola</name>
    <dbReference type="NCBI Taxonomy" id="450363"/>
    <lineage>
        <taxon>Bacteria</taxon>
        <taxon>Bacillati</taxon>
        <taxon>Actinomycetota</taxon>
        <taxon>Actinomycetes</taxon>
        <taxon>Propionibacteriales</taxon>
        <taxon>Nocardioidaceae</taxon>
        <taxon>Nocardioides</taxon>
    </lineage>
</organism>
<feature type="domain" description="Mce/MlaD" evidence="2">
    <location>
        <begin position="48"/>
        <end position="121"/>
    </location>
</feature>
<dbReference type="PANTHER" id="PTHR33371:SF18">
    <property type="entry name" value="MCE-FAMILY PROTEIN MCE3C"/>
    <property type="match status" value="1"/>
</dbReference>
<evidence type="ECO:0000313" key="4">
    <source>
        <dbReference type="EMBL" id="GAA4116187.1"/>
    </source>
</evidence>
<reference evidence="5" key="1">
    <citation type="journal article" date="2019" name="Int. J. Syst. Evol. Microbiol.">
        <title>The Global Catalogue of Microorganisms (GCM) 10K type strain sequencing project: providing services to taxonomists for standard genome sequencing and annotation.</title>
        <authorList>
            <consortium name="The Broad Institute Genomics Platform"/>
            <consortium name="The Broad Institute Genome Sequencing Center for Infectious Disease"/>
            <person name="Wu L."/>
            <person name="Ma J."/>
        </authorList>
    </citation>
    <scope>NUCLEOTIDE SEQUENCE [LARGE SCALE GENOMIC DNA]</scope>
    <source>
        <strain evidence="5">JCM 16703</strain>
    </source>
</reference>
<evidence type="ECO:0000256" key="1">
    <source>
        <dbReference type="SAM" id="Phobius"/>
    </source>
</evidence>
<protein>
    <submittedName>
        <fullName evidence="4">MCE family protein</fullName>
    </submittedName>
</protein>